<organism evidence="1 2">
    <name type="scientific">Fructilactobacillus florum DSM 22689 = JCM 16035</name>
    <dbReference type="NCBI Taxonomy" id="1423745"/>
    <lineage>
        <taxon>Bacteria</taxon>
        <taxon>Bacillati</taxon>
        <taxon>Bacillota</taxon>
        <taxon>Bacilli</taxon>
        <taxon>Lactobacillales</taxon>
        <taxon>Lactobacillaceae</taxon>
        <taxon>Fructilactobacillus</taxon>
    </lineage>
</organism>
<comment type="caution">
    <text evidence="1">The sequence shown here is derived from an EMBL/GenBank/DDBJ whole genome shotgun (WGS) entry which is preliminary data.</text>
</comment>
<accession>A0A0R2CIJ6</accession>
<reference evidence="1 2" key="1">
    <citation type="journal article" date="2015" name="Genome Announc.">
        <title>Expanding the biotechnology potential of lactobacilli through comparative genomics of 213 strains and associated genera.</title>
        <authorList>
            <person name="Sun Z."/>
            <person name="Harris H.M."/>
            <person name="McCann A."/>
            <person name="Guo C."/>
            <person name="Argimon S."/>
            <person name="Zhang W."/>
            <person name="Yang X."/>
            <person name="Jeffery I.B."/>
            <person name="Cooney J.C."/>
            <person name="Kagawa T.F."/>
            <person name="Liu W."/>
            <person name="Song Y."/>
            <person name="Salvetti E."/>
            <person name="Wrobel A."/>
            <person name="Rasinkangas P."/>
            <person name="Parkhill J."/>
            <person name="Rea M.C."/>
            <person name="O'Sullivan O."/>
            <person name="Ritari J."/>
            <person name="Douillard F.P."/>
            <person name="Paul Ross R."/>
            <person name="Yang R."/>
            <person name="Briner A.E."/>
            <person name="Felis G.E."/>
            <person name="de Vos W.M."/>
            <person name="Barrangou R."/>
            <person name="Klaenhammer T.R."/>
            <person name="Caufield P.W."/>
            <person name="Cui Y."/>
            <person name="Zhang H."/>
            <person name="O'Toole P.W."/>
        </authorList>
    </citation>
    <scope>NUCLEOTIDE SEQUENCE [LARGE SCALE GENOMIC DNA]</scope>
    <source>
        <strain evidence="1 2">DSM 22689</strain>
    </source>
</reference>
<sequence>MLNIFEGIDEARGSHHWPAKLDQKTLRQYLGNIDTATLKRDYTCKPDFPTGIENEKKPVWHRAAVDQWLAAHDKPYKDVMTKW</sequence>
<protein>
    <submittedName>
        <fullName evidence="1">Uncharacterized protein</fullName>
    </submittedName>
</protein>
<evidence type="ECO:0000313" key="2">
    <source>
        <dbReference type="Proteomes" id="UP000051586"/>
    </source>
</evidence>
<name>A0A0R2CIJ6_9LACO</name>
<dbReference type="PATRIC" id="fig|1423745.4.peg.347"/>
<dbReference type="AlphaFoldDB" id="A0A0R2CIJ6"/>
<dbReference type="STRING" id="1423745.GCA_001311215_02006"/>
<dbReference type="RefSeq" id="WP_156656542.1">
    <property type="nucleotide sequence ID" value="NZ_AYZI01000013.1"/>
</dbReference>
<dbReference type="Proteomes" id="UP000051586">
    <property type="component" value="Unassembled WGS sequence"/>
</dbReference>
<gene>
    <name evidence="1" type="ORF">FC87_GL000329</name>
</gene>
<dbReference type="EMBL" id="AYZI01000013">
    <property type="protein sequence ID" value="KRM89812.1"/>
    <property type="molecule type" value="Genomic_DNA"/>
</dbReference>
<proteinExistence type="predicted"/>
<evidence type="ECO:0000313" key="1">
    <source>
        <dbReference type="EMBL" id="KRM89812.1"/>
    </source>
</evidence>